<dbReference type="InterPro" id="IPR000504">
    <property type="entry name" value="RRM_dom"/>
</dbReference>
<evidence type="ECO:0000259" key="2">
    <source>
        <dbReference type="PROSITE" id="PS50102"/>
    </source>
</evidence>
<gene>
    <name evidence="3" type="ORF">LSAT_V11C400167170</name>
</gene>
<dbReference type="PANTHER" id="PTHR34427:SF5">
    <property type="entry name" value="DUF4283 DOMAIN-CONTAINING PROTEIN"/>
    <property type="match status" value="1"/>
</dbReference>
<organism evidence="3 4">
    <name type="scientific">Lactuca sativa</name>
    <name type="common">Garden lettuce</name>
    <dbReference type="NCBI Taxonomy" id="4236"/>
    <lineage>
        <taxon>Eukaryota</taxon>
        <taxon>Viridiplantae</taxon>
        <taxon>Streptophyta</taxon>
        <taxon>Embryophyta</taxon>
        <taxon>Tracheophyta</taxon>
        <taxon>Spermatophyta</taxon>
        <taxon>Magnoliopsida</taxon>
        <taxon>eudicotyledons</taxon>
        <taxon>Gunneridae</taxon>
        <taxon>Pentapetalae</taxon>
        <taxon>asterids</taxon>
        <taxon>campanulids</taxon>
        <taxon>Asterales</taxon>
        <taxon>Asteraceae</taxon>
        <taxon>Cichorioideae</taxon>
        <taxon>Cichorieae</taxon>
        <taxon>Lactucinae</taxon>
        <taxon>Lactuca</taxon>
    </lineage>
</organism>
<sequence length="400" mass="45242">MGENNEGWSLVGRRKKYGRDYNINGKATTFYFQNFPTDWNEAALWRMFKRFGVVVDVYVAKKLNRLKKNFGFVRFIRIQDSLSFEKRLNGIYIGAQKIEVNVARFDRKETATRKKNPQATENSLSASKMNQNMPSRSYVEIVKGSSKKDKENNEVEGSDFPGNPIKLLSFSGSIEAMQNTLVGELENFQALMNVKAFQEVKGCPAIQFRYLGGLKMLLEFESSIEKEKFLSNGREIWQPWFKTITPWKVECNFNERIASLIIQGVPLHAWCEEAFSIIASKWGKVVIPEECNTDSPNLAFGRVGILTSHPGIVSSAITISVDGIPYKINVMEDIFESLKLILVLAANDFYQKMSWWDEDSTGENDSLNSEAPIQPEDLLESPEVAPTKVQLPGVLAASIT</sequence>
<proteinExistence type="predicted"/>
<feature type="domain" description="RRM" evidence="2">
    <location>
        <begin position="28"/>
        <end position="105"/>
    </location>
</feature>
<dbReference type="EMBL" id="NBSK02000004">
    <property type="protein sequence ID" value="KAJ0214368.1"/>
    <property type="molecule type" value="Genomic_DNA"/>
</dbReference>
<name>A0A9R1VZR2_LACSA</name>
<accession>A0A9R1VZR2</accession>
<dbReference type="CDD" id="cd00590">
    <property type="entry name" value="RRM_SF"/>
    <property type="match status" value="1"/>
</dbReference>
<evidence type="ECO:0000256" key="1">
    <source>
        <dbReference type="PROSITE-ProRule" id="PRU00176"/>
    </source>
</evidence>
<dbReference type="SUPFAM" id="SSF54928">
    <property type="entry name" value="RNA-binding domain, RBD"/>
    <property type="match status" value="1"/>
</dbReference>
<reference evidence="3 4" key="1">
    <citation type="journal article" date="2017" name="Nat. Commun.">
        <title>Genome assembly with in vitro proximity ligation data and whole-genome triplication in lettuce.</title>
        <authorList>
            <person name="Reyes-Chin-Wo S."/>
            <person name="Wang Z."/>
            <person name="Yang X."/>
            <person name="Kozik A."/>
            <person name="Arikit S."/>
            <person name="Song C."/>
            <person name="Xia L."/>
            <person name="Froenicke L."/>
            <person name="Lavelle D.O."/>
            <person name="Truco M.J."/>
            <person name="Xia R."/>
            <person name="Zhu S."/>
            <person name="Xu C."/>
            <person name="Xu H."/>
            <person name="Xu X."/>
            <person name="Cox K."/>
            <person name="Korf I."/>
            <person name="Meyers B.C."/>
            <person name="Michelmore R.W."/>
        </authorList>
    </citation>
    <scope>NUCLEOTIDE SEQUENCE [LARGE SCALE GENOMIC DNA]</scope>
    <source>
        <strain evidence="4">cv. Salinas</strain>
        <tissue evidence="3">Seedlings</tissue>
    </source>
</reference>
<dbReference type="InterPro" id="IPR035979">
    <property type="entry name" value="RBD_domain_sf"/>
</dbReference>
<dbReference type="Proteomes" id="UP000235145">
    <property type="component" value="Unassembled WGS sequence"/>
</dbReference>
<dbReference type="AlphaFoldDB" id="A0A9R1VZR2"/>
<dbReference type="PROSITE" id="PS50102">
    <property type="entry name" value="RRM"/>
    <property type="match status" value="1"/>
</dbReference>
<evidence type="ECO:0000313" key="4">
    <source>
        <dbReference type="Proteomes" id="UP000235145"/>
    </source>
</evidence>
<protein>
    <recommendedName>
        <fullName evidence="2">RRM domain-containing protein</fullName>
    </recommendedName>
</protein>
<dbReference type="InterPro" id="IPR012677">
    <property type="entry name" value="Nucleotide-bd_a/b_plait_sf"/>
</dbReference>
<evidence type="ECO:0000313" key="3">
    <source>
        <dbReference type="EMBL" id="KAJ0214368.1"/>
    </source>
</evidence>
<dbReference type="GO" id="GO:0003723">
    <property type="term" value="F:RNA binding"/>
    <property type="evidence" value="ECO:0007669"/>
    <property type="project" value="UniProtKB-UniRule"/>
</dbReference>
<dbReference type="Pfam" id="PF00076">
    <property type="entry name" value="RRM_1"/>
    <property type="match status" value="1"/>
</dbReference>
<dbReference type="SMART" id="SM00360">
    <property type="entry name" value="RRM"/>
    <property type="match status" value="1"/>
</dbReference>
<keyword evidence="1" id="KW-0694">RNA-binding</keyword>
<dbReference type="Gene3D" id="3.30.70.330">
    <property type="match status" value="1"/>
</dbReference>
<dbReference type="PANTHER" id="PTHR34427">
    <property type="entry name" value="DUF4283 DOMAIN PROTEIN"/>
    <property type="match status" value="1"/>
</dbReference>
<keyword evidence="4" id="KW-1185">Reference proteome</keyword>
<comment type="caution">
    <text evidence="3">The sequence shown here is derived from an EMBL/GenBank/DDBJ whole genome shotgun (WGS) entry which is preliminary data.</text>
</comment>